<feature type="transmembrane region" description="Helical" evidence="8">
    <location>
        <begin position="44"/>
        <end position="69"/>
    </location>
</feature>
<dbReference type="InterPro" id="IPR027417">
    <property type="entry name" value="P-loop_NTPase"/>
</dbReference>
<dbReference type="InterPro" id="IPR036640">
    <property type="entry name" value="ABC1_TM_sf"/>
</dbReference>
<dbReference type="GO" id="GO:0016887">
    <property type="term" value="F:ATP hydrolysis activity"/>
    <property type="evidence" value="ECO:0007669"/>
    <property type="project" value="InterPro"/>
</dbReference>
<dbReference type="InterPro" id="IPR003593">
    <property type="entry name" value="AAA+_ATPase"/>
</dbReference>
<dbReference type="CDD" id="cd18604">
    <property type="entry name" value="ABC_6TM_VMR1_D2_like"/>
    <property type="match status" value="1"/>
</dbReference>
<evidence type="ECO:0000256" key="1">
    <source>
        <dbReference type="ARBA" id="ARBA00004141"/>
    </source>
</evidence>
<dbReference type="Pfam" id="PF00664">
    <property type="entry name" value="ABC_membrane"/>
    <property type="match status" value="1"/>
</dbReference>
<dbReference type="SMART" id="SM00382">
    <property type="entry name" value="AAA"/>
    <property type="match status" value="1"/>
</dbReference>
<evidence type="ECO:0000256" key="2">
    <source>
        <dbReference type="ARBA" id="ARBA00022448"/>
    </source>
</evidence>
<dbReference type="PROSITE" id="PS50893">
    <property type="entry name" value="ABC_TRANSPORTER_2"/>
    <property type="match status" value="1"/>
</dbReference>
<dbReference type="InParanoid" id="A0A409X5G5"/>
<dbReference type="AlphaFoldDB" id="A0A409X5G5"/>
<evidence type="ECO:0000259" key="9">
    <source>
        <dbReference type="PROSITE" id="PS50893"/>
    </source>
</evidence>
<feature type="transmembrane region" description="Helical" evidence="8">
    <location>
        <begin position="142"/>
        <end position="163"/>
    </location>
</feature>
<organism evidence="11 12">
    <name type="scientific">Gymnopilus dilepis</name>
    <dbReference type="NCBI Taxonomy" id="231916"/>
    <lineage>
        <taxon>Eukaryota</taxon>
        <taxon>Fungi</taxon>
        <taxon>Dikarya</taxon>
        <taxon>Basidiomycota</taxon>
        <taxon>Agaricomycotina</taxon>
        <taxon>Agaricomycetes</taxon>
        <taxon>Agaricomycetidae</taxon>
        <taxon>Agaricales</taxon>
        <taxon>Agaricineae</taxon>
        <taxon>Hymenogastraceae</taxon>
        <taxon>Gymnopilus</taxon>
    </lineage>
</organism>
<dbReference type="Gene3D" id="3.40.50.300">
    <property type="entry name" value="P-loop containing nucleotide triphosphate hydrolases"/>
    <property type="match status" value="1"/>
</dbReference>
<keyword evidence="4" id="KW-0547">Nucleotide-binding</keyword>
<keyword evidence="7 8" id="KW-0472">Membrane</keyword>
<proteinExistence type="predicted"/>
<evidence type="ECO:0000259" key="10">
    <source>
        <dbReference type="PROSITE" id="PS50929"/>
    </source>
</evidence>
<keyword evidence="3 8" id="KW-0812">Transmembrane</keyword>
<dbReference type="PROSITE" id="PS50929">
    <property type="entry name" value="ABC_TM1F"/>
    <property type="match status" value="1"/>
</dbReference>
<comment type="subcellular location">
    <subcellularLocation>
        <location evidence="1">Membrane</location>
        <topology evidence="1">Multi-pass membrane protein</topology>
    </subcellularLocation>
</comment>
<keyword evidence="5" id="KW-0067">ATP-binding</keyword>
<keyword evidence="2" id="KW-0813">Transport</keyword>
<evidence type="ECO:0000256" key="3">
    <source>
        <dbReference type="ARBA" id="ARBA00022692"/>
    </source>
</evidence>
<feature type="domain" description="ABC transporter" evidence="9">
    <location>
        <begin position="234"/>
        <end position="471"/>
    </location>
</feature>
<dbReference type="FunFam" id="3.40.50.300:FF:000838">
    <property type="entry name" value="ABC multidrug transporter (Eurofung)"/>
    <property type="match status" value="1"/>
</dbReference>
<dbReference type="GO" id="GO:0140359">
    <property type="term" value="F:ABC-type transporter activity"/>
    <property type="evidence" value="ECO:0007669"/>
    <property type="project" value="InterPro"/>
</dbReference>
<feature type="non-terminal residue" evidence="11">
    <location>
        <position position="1"/>
    </location>
</feature>
<dbReference type="GO" id="GO:0005524">
    <property type="term" value="F:ATP binding"/>
    <property type="evidence" value="ECO:0007669"/>
    <property type="project" value="UniProtKB-KW"/>
</dbReference>
<evidence type="ECO:0000256" key="4">
    <source>
        <dbReference type="ARBA" id="ARBA00022741"/>
    </source>
</evidence>
<evidence type="ECO:0000256" key="5">
    <source>
        <dbReference type="ARBA" id="ARBA00022840"/>
    </source>
</evidence>
<evidence type="ECO:0008006" key="13">
    <source>
        <dbReference type="Google" id="ProtNLM"/>
    </source>
</evidence>
<keyword evidence="12" id="KW-1185">Reference proteome</keyword>
<dbReference type="InterPro" id="IPR011527">
    <property type="entry name" value="ABC1_TM_dom"/>
</dbReference>
<dbReference type="InterPro" id="IPR050173">
    <property type="entry name" value="ABC_transporter_C-like"/>
</dbReference>
<dbReference type="PANTHER" id="PTHR24223:SF356">
    <property type="entry name" value="ATP-BINDING CASSETTE TRANSPORTER ABC4"/>
    <property type="match status" value="1"/>
</dbReference>
<dbReference type="SUPFAM" id="SSF52540">
    <property type="entry name" value="P-loop containing nucleoside triphosphate hydrolases"/>
    <property type="match status" value="1"/>
</dbReference>
<accession>A0A409X5G5</accession>
<dbReference type="EMBL" id="NHYE01004167">
    <property type="protein sequence ID" value="PPQ86006.1"/>
    <property type="molecule type" value="Genomic_DNA"/>
</dbReference>
<dbReference type="OrthoDB" id="6500128at2759"/>
<dbReference type="PANTHER" id="PTHR24223">
    <property type="entry name" value="ATP-BINDING CASSETTE SUB-FAMILY C"/>
    <property type="match status" value="1"/>
</dbReference>
<dbReference type="STRING" id="231916.A0A409X5G5"/>
<evidence type="ECO:0000256" key="8">
    <source>
        <dbReference type="SAM" id="Phobius"/>
    </source>
</evidence>
<evidence type="ECO:0000256" key="6">
    <source>
        <dbReference type="ARBA" id="ARBA00022989"/>
    </source>
</evidence>
<dbReference type="InterPro" id="IPR003439">
    <property type="entry name" value="ABC_transporter-like_ATP-bd"/>
</dbReference>
<comment type="caution">
    <text evidence="11">The sequence shown here is derived from an EMBL/GenBank/DDBJ whole genome shotgun (WGS) entry which is preliminary data.</text>
</comment>
<feature type="domain" description="ABC transmembrane type-1" evidence="10">
    <location>
        <begin position="1"/>
        <end position="197"/>
    </location>
</feature>
<dbReference type="Gene3D" id="1.20.1560.10">
    <property type="entry name" value="ABC transporter type 1, transmembrane domain"/>
    <property type="match status" value="1"/>
</dbReference>
<dbReference type="GO" id="GO:0016020">
    <property type="term" value="C:membrane"/>
    <property type="evidence" value="ECO:0007669"/>
    <property type="project" value="UniProtKB-SubCell"/>
</dbReference>
<sequence>NFDTSWLDETPTARIITRCTQDIAAIDDPIPQKFMWLIDLATGILTKLGVIIVLTPLFLFPGLFVALLAGRLGNLYLRSQLSVKREGSNARAPIIAHISAAIHGLVSVRAYGAQESLKQESLRRIDKYTRIGRTSYDLNRWIAVRVDALGAAFTAALASYLLYGSSVGAANTGFSLLMAVEFTNEILMGVREYNAFEVNANSLERIQGYIDLEHEPQPTESGRPPAAWPTSGDLRVEHLSARYSQSGPRVLHDISFEIKSGERVGIVGRTGSGKSSLTLALLRCILTEGKVYYDGIAMDTVNLDALRSNITIIPQSPELLSGTLRQNLDLFEQNDDAVLNDALKAAGLFSIQEEGKEASLSLDSQIAGGGANLSIGQRQVIALARAMVRRSKLLILDEATSAIDYKTDAVIQQTLRSRLDKDVTVITVAHRLQTIMDADQIMVLDGGRMVEFGQPKELLKNEKGMLRALVDHSGDKAALYSLAGMSSV</sequence>
<evidence type="ECO:0000256" key="7">
    <source>
        <dbReference type="ARBA" id="ARBA00023136"/>
    </source>
</evidence>
<dbReference type="Pfam" id="PF00005">
    <property type="entry name" value="ABC_tran"/>
    <property type="match status" value="1"/>
</dbReference>
<gene>
    <name evidence="11" type="ORF">CVT26_012407</name>
</gene>
<dbReference type="CDD" id="cd03244">
    <property type="entry name" value="ABCC_MRP_domain2"/>
    <property type="match status" value="1"/>
</dbReference>
<reference evidence="11 12" key="1">
    <citation type="journal article" date="2018" name="Evol. Lett.">
        <title>Horizontal gene cluster transfer increased hallucinogenic mushroom diversity.</title>
        <authorList>
            <person name="Reynolds H.T."/>
            <person name="Vijayakumar V."/>
            <person name="Gluck-Thaler E."/>
            <person name="Korotkin H.B."/>
            <person name="Matheny P.B."/>
            <person name="Slot J.C."/>
        </authorList>
    </citation>
    <scope>NUCLEOTIDE SEQUENCE [LARGE SCALE GENOMIC DNA]</scope>
    <source>
        <strain evidence="11 12">SRW20</strain>
    </source>
</reference>
<evidence type="ECO:0000313" key="12">
    <source>
        <dbReference type="Proteomes" id="UP000284706"/>
    </source>
</evidence>
<name>A0A409X5G5_9AGAR</name>
<keyword evidence="6 8" id="KW-1133">Transmembrane helix</keyword>
<dbReference type="Proteomes" id="UP000284706">
    <property type="component" value="Unassembled WGS sequence"/>
</dbReference>
<evidence type="ECO:0000313" key="11">
    <source>
        <dbReference type="EMBL" id="PPQ86006.1"/>
    </source>
</evidence>
<protein>
    <recommendedName>
        <fullName evidence="13">ABC transporter domain-containing protein</fullName>
    </recommendedName>
</protein>
<dbReference type="SUPFAM" id="SSF90123">
    <property type="entry name" value="ABC transporter transmembrane region"/>
    <property type="match status" value="1"/>
</dbReference>